<feature type="domain" description="Protein FecR C-terminal" evidence="3">
    <location>
        <begin position="276"/>
        <end position="342"/>
    </location>
</feature>
<dbReference type="STRING" id="407022.SAMN05661044_02496"/>
<dbReference type="PANTHER" id="PTHR30273:SF2">
    <property type="entry name" value="PROTEIN FECR"/>
    <property type="match status" value="1"/>
</dbReference>
<protein>
    <submittedName>
        <fullName evidence="4">FecR family protein</fullName>
    </submittedName>
</protein>
<evidence type="ECO:0000256" key="1">
    <source>
        <dbReference type="SAM" id="Phobius"/>
    </source>
</evidence>
<keyword evidence="1" id="KW-0812">Transmembrane</keyword>
<accession>A0A1H7Q7K3</accession>
<feature type="domain" description="FecR protein" evidence="2">
    <location>
        <begin position="127"/>
        <end position="215"/>
    </location>
</feature>
<keyword evidence="5" id="KW-1185">Reference proteome</keyword>
<dbReference type="PIRSF" id="PIRSF018266">
    <property type="entry name" value="FecR"/>
    <property type="match status" value="1"/>
</dbReference>
<dbReference type="RefSeq" id="WP_093324611.1">
    <property type="nucleotide sequence ID" value="NZ_FOAF01000002.1"/>
</dbReference>
<dbReference type="InterPro" id="IPR006860">
    <property type="entry name" value="FecR"/>
</dbReference>
<evidence type="ECO:0000313" key="4">
    <source>
        <dbReference type="EMBL" id="SEL44070.1"/>
    </source>
</evidence>
<evidence type="ECO:0000259" key="3">
    <source>
        <dbReference type="Pfam" id="PF16344"/>
    </source>
</evidence>
<dbReference type="Gene3D" id="3.55.50.30">
    <property type="match status" value="1"/>
</dbReference>
<dbReference type="InterPro" id="IPR012373">
    <property type="entry name" value="Ferrdict_sens_TM"/>
</dbReference>
<proteinExistence type="predicted"/>
<organism evidence="4 5">
    <name type="scientific">Olivibacter domesticus</name>
    <name type="common">Pseudosphingobacterium domesticum</name>
    <dbReference type="NCBI Taxonomy" id="407022"/>
    <lineage>
        <taxon>Bacteria</taxon>
        <taxon>Pseudomonadati</taxon>
        <taxon>Bacteroidota</taxon>
        <taxon>Sphingobacteriia</taxon>
        <taxon>Sphingobacteriales</taxon>
        <taxon>Sphingobacteriaceae</taxon>
        <taxon>Olivibacter</taxon>
    </lineage>
</organism>
<dbReference type="Gene3D" id="2.60.120.1440">
    <property type="match status" value="1"/>
</dbReference>
<name>A0A1H7Q7K3_OLID1</name>
<sequence>MKEEISEALLKRYLDKTCSPEEASIVEDWYKSIGDNWSNSEMSALRKRDDIRLRMLQNIKHKSGISTSVAKSTATEIHKIRSNRYSIRLFMGVAALFLLVVAIVLFQGQLMNVLGISTKVVLVENKTKTIMKHKLPDGSIIWLNPKSTVEYSANFQQDGRELSMAGEIFFEIAKDKNRPFIISSGALTTKVLGTSFRIKTDEQAGEEVSVITGMVSVSQSQSQNLLEKALVQKESQTQEVLLVADQKVSFSKQKTKLVKAKETEDSSVGMWRRKNISFEDTPLKVIVDTLNNAFKVQIELNDTRLNNYTLTADFKQLNLLSIMEIMSQSLNLQYEVSGDRILLKKK</sequence>
<reference evidence="5" key="1">
    <citation type="submission" date="2016-10" db="EMBL/GenBank/DDBJ databases">
        <authorList>
            <person name="Varghese N."/>
            <person name="Submissions S."/>
        </authorList>
    </citation>
    <scope>NUCLEOTIDE SEQUENCE [LARGE SCALE GENOMIC DNA]</scope>
    <source>
        <strain evidence="5">DSM 18733</strain>
    </source>
</reference>
<evidence type="ECO:0000259" key="2">
    <source>
        <dbReference type="Pfam" id="PF04773"/>
    </source>
</evidence>
<dbReference type="EMBL" id="FOAF01000002">
    <property type="protein sequence ID" value="SEL44070.1"/>
    <property type="molecule type" value="Genomic_DNA"/>
</dbReference>
<keyword evidence="1" id="KW-0472">Membrane</keyword>
<dbReference type="Proteomes" id="UP000199421">
    <property type="component" value="Unassembled WGS sequence"/>
</dbReference>
<evidence type="ECO:0000313" key="5">
    <source>
        <dbReference type="Proteomes" id="UP000199421"/>
    </source>
</evidence>
<dbReference type="Pfam" id="PF16344">
    <property type="entry name" value="FecR_C"/>
    <property type="match status" value="1"/>
</dbReference>
<dbReference type="InterPro" id="IPR032508">
    <property type="entry name" value="FecR_C"/>
</dbReference>
<dbReference type="OrthoDB" id="645173at2"/>
<gene>
    <name evidence="4" type="ORF">SAMN05661044_02496</name>
</gene>
<dbReference type="PANTHER" id="PTHR30273">
    <property type="entry name" value="PERIPLASMIC SIGNAL SENSOR AND SIGMA FACTOR ACTIVATOR FECR-RELATED"/>
    <property type="match status" value="1"/>
</dbReference>
<dbReference type="GO" id="GO:0016989">
    <property type="term" value="F:sigma factor antagonist activity"/>
    <property type="evidence" value="ECO:0007669"/>
    <property type="project" value="TreeGrafter"/>
</dbReference>
<feature type="transmembrane region" description="Helical" evidence="1">
    <location>
        <begin position="89"/>
        <end position="108"/>
    </location>
</feature>
<dbReference type="Pfam" id="PF04773">
    <property type="entry name" value="FecR"/>
    <property type="match status" value="1"/>
</dbReference>
<keyword evidence="1" id="KW-1133">Transmembrane helix</keyword>
<dbReference type="AlphaFoldDB" id="A0A1H7Q7K3"/>